<gene>
    <name evidence="1" type="ORF">BTN50_1654</name>
</gene>
<evidence type="ECO:0000313" key="1">
    <source>
        <dbReference type="EMBL" id="ATF10090.1"/>
    </source>
</evidence>
<reference evidence="2" key="1">
    <citation type="submission" date="2017-04" db="EMBL/GenBank/DDBJ databases">
        <title>Genome evolution of the luminous symbionts of deep sea anglerfish.</title>
        <authorList>
            <person name="Hendry T.A."/>
        </authorList>
    </citation>
    <scope>NUCLEOTIDE SEQUENCE [LARGE SCALE GENOMIC DNA]</scope>
    <source>
        <plasmid evidence="2">pcc1</plasmid>
    </source>
</reference>
<proteinExistence type="predicted"/>
<dbReference type="Proteomes" id="UP000218160">
    <property type="component" value="Plasmid pCC1"/>
</dbReference>
<accession>A0A291BAQ9</accession>
<keyword evidence="2" id="KW-1185">Reference proteome</keyword>
<dbReference type="KEGG" id="elux:BTN50_1654"/>
<name>A0A291BAQ9_9GAMM</name>
<evidence type="ECO:0000313" key="2">
    <source>
        <dbReference type="Proteomes" id="UP000218160"/>
    </source>
</evidence>
<keyword evidence="1" id="KW-0614">Plasmid</keyword>
<organism evidence="1 2">
    <name type="scientific">Candidatus Enterovibrio altilux</name>
    <dbReference type="NCBI Taxonomy" id="1927128"/>
    <lineage>
        <taxon>Bacteria</taxon>
        <taxon>Pseudomonadati</taxon>
        <taxon>Pseudomonadota</taxon>
        <taxon>Gammaproteobacteria</taxon>
        <taxon>Vibrionales</taxon>
        <taxon>Vibrionaceae</taxon>
        <taxon>Enterovibrio</taxon>
    </lineage>
</organism>
<protein>
    <submittedName>
        <fullName evidence="1">Uncharacterized protein</fullName>
    </submittedName>
</protein>
<geneLocation type="plasmid" evidence="2">
    <name>pcc1</name>
</geneLocation>
<dbReference type="AlphaFoldDB" id="A0A291BAQ9"/>
<sequence length="42" mass="4775">MFIAISTMCYFVLLNSTGVLITMAFNINRSHNNHSIKNSTLR</sequence>
<dbReference type="EMBL" id="CP020661">
    <property type="protein sequence ID" value="ATF10090.1"/>
    <property type="molecule type" value="Genomic_DNA"/>
</dbReference>